<dbReference type="InParanoid" id="B9TDP6"/>
<reference evidence="2" key="1">
    <citation type="journal article" date="2010" name="Nat. Biotechnol.">
        <title>Draft genome sequence of the oilseed species Ricinus communis.</title>
        <authorList>
            <person name="Chan A.P."/>
            <person name="Crabtree J."/>
            <person name="Zhao Q."/>
            <person name="Lorenzi H."/>
            <person name="Orvis J."/>
            <person name="Puiu D."/>
            <person name="Melake-Berhan A."/>
            <person name="Jones K.M."/>
            <person name="Redman J."/>
            <person name="Chen G."/>
            <person name="Cahoon E.B."/>
            <person name="Gedil M."/>
            <person name="Stanke M."/>
            <person name="Haas B.J."/>
            <person name="Wortman J.R."/>
            <person name="Fraser-Liggett C.M."/>
            <person name="Ravel J."/>
            <person name="Rabinowicz P.D."/>
        </authorList>
    </citation>
    <scope>NUCLEOTIDE SEQUENCE [LARGE SCALE GENOMIC DNA]</scope>
    <source>
        <strain evidence="2">cv. Hale</strain>
    </source>
</reference>
<evidence type="ECO:0000313" key="1">
    <source>
        <dbReference type="EMBL" id="EEF26017.1"/>
    </source>
</evidence>
<dbReference type="Proteomes" id="UP000008311">
    <property type="component" value="Unassembled WGS sequence"/>
</dbReference>
<keyword evidence="2" id="KW-1185">Reference proteome</keyword>
<protein>
    <submittedName>
        <fullName evidence="1">Uncharacterized protein</fullName>
    </submittedName>
</protein>
<evidence type="ECO:0000313" key="2">
    <source>
        <dbReference type="Proteomes" id="UP000008311"/>
    </source>
</evidence>
<sequence length="50" mass="5433">MTTRTASRAAWTQCTSSRRWTAATAIHCTRTSRIRGWVSTASSTSASTPD</sequence>
<dbReference type="AlphaFoldDB" id="B9TDP6"/>
<accession>B9TDP6</accession>
<gene>
    <name evidence="1" type="ORF">RCOM_1798470</name>
</gene>
<name>B9TDP6_RICCO</name>
<dbReference type="EMBL" id="EQ978351">
    <property type="protein sequence ID" value="EEF26017.1"/>
    <property type="molecule type" value="Genomic_DNA"/>
</dbReference>
<organism evidence="1 2">
    <name type="scientific">Ricinus communis</name>
    <name type="common">Castor bean</name>
    <dbReference type="NCBI Taxonomy" id="3988"/>
    <lineage>
        <taxon>Eukaryota</taxon>
        <taxon>Viridiplantae</taxon>
        <taxon>Streptophyta</taxon>
        <taxon>Embryophyta</taxon>
        <taxon>Tracheophyta</taxon>
        <taxon>Spermatophyta</taxon>
        <taxon>Magnoliopsida</taxon>
        <taxon>eudicotyledons</taxon>
        <taxon>Gunneridae</taxon>
        <taxon>Pentapetalae</taxon>
        <taxon>rosids</taxon>
        <taxon>fabids</taxon>
        <taxon>Malpighiales</taxon>
        <taxon>Euphorbiaceae</taxon>
        <taxon>Acalyphoideae</taxon>
        <taxon>Acalypheae</taxon>
        <taxon>Ricinus</taxon>
    </lineage>
</organism>
<proteinExistence type="predicted"/>